<accession>A0A1E3QS95</accession>
<protein>
    <submittedName>
        <fullName evidence="2">Uncharacterized protein</fullName>
    </submittedName>
</protein>
<dbReference type="InterPro" id="IPR006594">
    <property type="entry name" value="LisH"/>
</dbReference>
<sequence length="417" mass="47049">MSDTSFSEFFDPNTLNDANLDALLLNPDMYRETALQYPPSHVESSDDEPDKQREVVSDSLAKNSRQLLHAHLYNYLLQNGYTEAAVTLLNEAKVPHAPKKPSSQKGDQYGEIIREYSVTRNTEAEVKKETGGDNEHSEPLETNMVMYSPDTFLLEWWQLLWDMQSSVNHQMGETVVVPKAGKAPNMGLNINMPLPGTPLLKPEITEDQKTQPQLRKQMRMQHLRMQTQLLLPVASGSVPSSLAPKTSITGVQSPPGSHQPAKSISTPTQILGGTSNTSKPDWSENPETRMSTPSVNPANYTTQQQQQLLLQQQFLQYQGKPEGALPTNQMNAYLMQQKQQQMQQQMQQQLLSQQFQQQQRQLAAQGKISLPLANLTPQQLQQLQMQQNSTGSQHQMSQAMVNRGLMQQQMNLQQRQM</sequence>
<dbReference type="EMBL" id="KV454429">
    <property type="protein sequence ID" value="ODQ80575.1"/>
    <property type="molecule type" value="Genomic_DNA"/>
</dbReference>
<proteinExistence type="predicted"/>
<evidence type="ECO:0000313" key="2">
    <source>
        <dbReference type="EMBL" id="ODQ80575.1"/>
    </source>
</evidence>
<dbReference type="AlphaFoldDB" id="A0A1E3QS95"/>
<keyword evidence="3" id="KW-1185">Reference proteome</keyword>
<dbReference type="PROSITE" id="PS50896">
    <property type="entry name" value="LISH"/>
    <property type="match status" value="1"/>
</dbReference>
<dbReference type="OrthoDB" id="4036671at2759"/>
<evidence type="ECO:0000256" key="1">
    <source>
        <dbReference type="SAM" id="MobiDB-lite"/>
    </source>
</evidence>
<name>A0A1E3QS95_9ASCO</name>
<dbReference type="GeneID" id="30146342"/>
<feature type="compositionally biased region" description="Polar residues" evidence="1">
    <location>
        <begin position="237"/>
        <end position="280"/>
    </location>
</feature>
<dbReference type="SMART" id="SM00667">
    <property type="entry name" value="LisH"/>
    <property type="match status" value="1"/>
</dbReference>
<dbReference type="RefSeq" id="XP_018985903.1">
    <property type="nucleotide sequence ID" value="XM_019128489.1"/>
</dbReference>
<reference evidence="3" key="1">
    <citation type="submission" date="2016-05" db="EMBL/GenBank/DDBJ databases">
        <title>Comparative genomics of biotechnologically important yeasts.</title>
        <authorList>
            <consortium name="DOE Joint Genome Institute"/>
            <person name="Riley R."/>
            <person name="Haridas S."/>
            <person name="Wolfe K.H."/>
            <person name="Lopes M.R."/>
            <person name="Hittinger C.T."/>
            <person name="Goker M."/>
            <person name="Salamov A."/>
            <person name="Wisecaver J."/>
            <person name="Long T.M."/>
            <person name="Aerts A.L."/>
            <person name="Barry K."/>
            <person name="Choi C."/>
            <person name="Clum A."/>
            <person name="Coughlan A.Y."/>
            <person name="Deshpande S."/>
            <person name="Douglass A.P."/>
            <person name="Hanson S.J."/>
            <person name="Klenk H.-P."/>
            <person name="Labutti K."/>
            <person name="Lapidus A."/>
            <person name="Lindquist E."/>
            <person name="Lipzen A."/>
            <person name="Meier-Kolthoff J.P."/>
            <person name="Ohm R.A."/>
            <person name="Otillar R.P."/>
            <person name="Pangilinan J."/>
            <person name="Peng Y."/>
            <person name="Rokas A."/>
            <person name="Rosa C.A."/>
            <person name="Scheuner C."/>
            <person name="Sibirny A.A."/>
            <person name="Slot J.C."/>
            <person name="Stielow J.B."/>
            <person name="Sun H."/>
            <person name="Kurtzman C.P."/>
            <person name="Blackwell M."/>
            <person name="Grigoriev I.V."/>
            <person name="Jeffries T.W."/>
        </authorList>
    </citation>
    <scope>NUCLEOTIDE SEQUENCE [LARGE SCALE GENOMIC DNA]</scope>
    <source>
        <strain evidence="3">NRRL Y-12698</strain>
    </source>
</reference>
<evidence type="ECO:0000313" key="3">
    <source>
        <dbReference type="Proteomes" id="UP000094336"/>
    </source>
</evidence>
<dbReference type="Proteomes" id="UP000094336">
    <property type="component" value="Unassembled WGS sequence"/>
</dbReference>
<gene>
    <name evidence="2" type="ORF">BABINDRAFT_160837</name>
</gene>
<organism evidence="2 3">
    <name type="scientific">Babjeviella inositovora NRRL Y-12698</name>
    <dbReference type="NCBI Taxonomy" id="984486"/>
    <lineage>
        <taxon>Eukaryota</taxon>
        <taxon>Fungi</taxon>
        <taxon>Dikarya</taxon>
        <taxon>Ascomycota</taxon>
        <taxon>Saccharomycotina</taxon>
        <taxon>Pichiomycetes</taxon>
        <taxon>Serinales incertae sedis</taxon>
        <taxon>Babjeviella</taxon>
    </lineage>
</organism>
<feature type="compositionally biased region" description="Polar residues" evidence="1">
    <location>
        <begin position="288"/>
        <end position="302"/>
    </location>
</feature>
<dbReference type="STRING" id="984486.A0A1E3QS95"/>
<feature type="region of interest" description="Disordered" evidence="1">
    <location>
        <begin position="237"/>
        <end position="303"/>
    </location>
</feature>